<organism evidence="9">
    <name type="scientific">Thrips palmi</name>
    <name type="common">Melon thrips</name>
    <dbReference type="NCBI Taxonomy" id="161013"/>
    <lineage>
        <taxon>Eukaryota</taxon>
        <taxon>Metazoa</taxon>
        <taxon>Ecdysozoa</taxon>
        <taxon>Arthropoda</taxon>
        <taxon>Hexapoda</taxon>
        <taxon>Insecta</taxon>
        <taxon>Pterygota</taxon>
        <taxon>Neoptera</taxon>
        <taxon>Paraneoptera</taxon>
        <taxon>Thysanoptera</taxon>
        <taxon>Terebrantia</taxon>
        <taxon>Thripoidea</taxon>
        <taxon>Thripidae</taxon>
        <taxon>Thrips</taxon>
    </lineage>
</organism>
<dbReference type="PANTHER" id="PTHR10165:SF103">
    <property type="entry name" value="PHOSPHOLIPID PHOSPHATASE HOMOLOG 1.2 HOMOLOG"/>
    <property type="match status" value="1"/>
</dbReference>
<dbReference type="SMART" id="SM00014">
    <property type="entry name" value="acidPPc"/>
    <property type="match status" value="1"/>
</dbReference>
<evidence type="ECO:0000259" key="7">
    <source>
        <dbReference type="SMART" id="SM00014"/>
    </source>
</evidence>
<name>A0A6P8YHG9_THRPL</name>
<evidence type="ECO:0000256" key="1">
    <source>
        <dbReference type="ARBA" id="ARBA00004141"/>
    </source>
</evidence>
<dbReference type="GO" id="GO:0008195">
    <property type="term" value="F:phosphatidate phosphatase activity"/>
    <property type="evidence" value="ECO:0007669"/>
    <property type="project" value="TreeGrafter"/>
</dbReference>
<dbReference type="GO" id="GO:0006644">
    <property type="term" value="P:phospholipid metabolic process"/>
    <property type="evidence" value="ECO:0007669"/>
    <property type="project" value="InterPro"/>
</dbReference>
<feature type="transmembrane region" description="Helical" evidence="6">
    <location>
        <begin position="12"/>
        <end position="32"/>
    </location>
</feature>
<evidence type="ECO:0000313" key="8">
    <source>
        <dbReference type="Proteomes" id="UP000515158"/>
    </source>
</evidence>
<comment type="similarity">
    <text evidence="2">Belongs to the PA-phosphatase related phosphoesterase family.</text>
</comment>
<dbReference type="InParanoid" id="A0A6P8YHG9"/>
<keyword evidence="5 6" id="KW-0472">Membrane</keyword>
<comment type="subcellular location">
    <subcellularLocation>
        <location evidence="1">Membrane</location>
        <topology evidence="1">Multi-pass membrane protein</topology>
    </subcellularLocation>
</comment>
<dbReference type="GO" id="GO:0007165">
    <property type="term" value="P:signal transduction"/>
    <property type="evidence" value="ECO:0007669"/>
    <property type="project" value="TreeGrafter"/>
</dbReference>
<feature type="domain" description="Phosphatidic acid phosphatase type 2/haloperoxidase" evidence="7">
    <location>
        <begin position="106"/>
        <end position="264"/>
    </location>
</feature>
<dbReference type="InterPro" id="IPR036938">
    <property type="entry name" value="PAP2/HPO_sf"/>
</dbReference>
<accession>A0A6P8YHG9</accession>
<dbReference type="OrthoDB" id="8907274at2759"/>
<protein>
    <submittedName>
        <fullName evidence="9">Phosphatidate phosphatase</fullName>
    </submittedName>
</protein>
<dbReference type="SUPFAM" id="SSF48317">
    <property type="entry name" value="Acid phosphatase/Vanadium-dependent haloperoxidase"/>
    <property type="match status" value="1"/>
</dbReference>
<dbReference type="InterPro" id="IPR043216">
    <property type="entry name" value="PAP-like"/>
</dbReference>
<dbReference type="KEGG" id="tpal:117642200"/>
<evidence type="ECO:0000256" key="4">
    <source>
        <dbReference type="ARBA" id="ARBA00022989"/>
    </source>
</evidence>
<gene>
    <name evidence="9" type="primary">LOC117642200</name>
</gene>
<evidence type="ECO:0000256" key="6">
    <source>
        <dbReference type="SAM" id="Phobius"/>
    </source>
</evidence>
<sequence length="297" mass="31834">MPAVGINVRKVVFETAVVLAVGLAVLMLRAFAKPHRRGFFCHDESIRFPKLPDTISDTMVALGTLGIPTVLIGVVEVLRTGRGIPSGLSWRGAAVPLWAVRVYRQNGVFILGAGLTELTADLAKNYVGRLRPNFLAACNPVTSGDASSFAKLCAAATPGNPVYVAPGSYYCLGDPDDEKEARASFPSAHSVLAFYAAVYLVLFVQARGRRLLGGSCALLRPLLQWLLLLAAWWIALSRIVDHMHHPGDVLAGATIGTIFACLQVFLVSGLFGQEKRSGEQLVVLGTTTKTYSQPNCV</sequence>
<dbReference type="RefSeq" id="XP_034236031.1">
    <property type="nucleotide sequence ID" value="XM_034380140.1"/>
</dbReference>
<dbReference type="Gene3D" id="1.20.144.10">
    <property type="entry name" value="Phosphatidic acid phosphatase type 2/haloperoxidase"/>
    <property type="match status" value="1"/>
</dbReference>
<dbReference type="Proteomes" id="UP000515158">
    <property type="component" value="Unplaced"/>
</dbReference>
<feature type="transmembrane region" description="Helical" evidence="6">
    <location>
        <begin position="249"/>
        <end position="271"/>
    </location>
</feature>
<keyword evidence="4 6" id="KW-1133">Transmembrane helix</keyword>
<evidence type="ECO:0000256" key="3">
    <source>
        <dbReference type="ARBA" id="ARBA00022692"/>
    </source>
</evidence>
<feature type="transmembrane region" description="Helical" evidence="6">
    <location>
        <begin position="188"/>
        <end position="206"/>
    </location>
</feature>
<keyword evidence="3 6" id="KW-0812">Transmembrane</keyword>
<evidence type="ECO:0000256" key="5">
    <source>
        <dbReference type="ARBA" id="ARBA00023136"/>
    </source>
</evidence>
<reference evidence="9" key="1">
    <citation type="submission" date="2025-08" db="UniProtKB">
        <authorList>
            <consortium name="RefSeq"/>
        </authorList>
    </citation>
    <scope>IDENTIFICATION</scope>
    <source>
        <tissue evidence="9">Total insect</tissue>
    </source>
</reference>
<evidence type="ECO:0000313" key="9">
    <source>
        <dbReference type="RefSeq" id="XP_034236031.1"/>
    </source>
</evidence>
<dbReference type="GeneID" id="117642200"/>
<dbReference type="AlphaFoldDB" id="A0A6P8YHG9"/>
<proteinExistence type="inferred from homology"/>
<dbReference type="GO" id="GO:0005886">
    <property type="term" value="C:plasma membrane"/>
    <property type="evidence" value="ECO:0007669"/>
    <property type="project" value="TreeGrafter"/>
</dbReference>
<dbReference type="PANTHER" id="PTHR10165">
    <property type="entry name" value="LIPID PHOSPHATE PHOSPHATASE"/>
    <property type="match status" value="1"/>
</dbReference>
<dbReference type="Pfam" id="PF01569">
    <property type="entry name" value="PAP2"/>
    <property type="match status" value="1"/>
</dbReference>
<evidence type="ECO:0000256" key="2">
    <source>
        <dbReference type="ARBA" id="ARBA00008816"/>
    </source>
</evidence>
<dbReference type="GO" id="GO:0046839">
    <property type="term" value="P:phospholipid dephosphorylation"/>
    <property type="evidence" value="ECO:0007669"/>
    <property type="project" value="TreeGrafter"/>
</dbReference>
<dbReference type="InterPro" id="IPR000326">
    <property type="entry name" value="PAP2/HPO"/>
</dbReference>
<keyword evidence="8" id="KW-1185">Reference proteome</keyword>
<feature type="transmembrane region" description="Helical" evidence="6">
    <location>
        <begin position="218"/>
        <end position="237"/>
    </location>
</feature>